<proteinExistence type="predicted"/>
<dbReference type="InterPro" id="IPR036236">
    <property type="entry name" value="Znf_C2H2_sf"/>
</dbReference>
<feature type="domain" description="C2H2-type" evidence="9">
    <location>
        <begin position="393"/>
        <end position="420"/>
    </location>
</feature>
<dbReference type="SMART" id="SM00355">
    <property type="entry name" value="ZnF_C2H2"/>
    <property type="match status" value="8"/>
</dbReference>
<feature type="compositionally biased region" description="Low complexity" evidence="8">
    <location>
        <begin position="617"/>
        <end position="632"/>
    </location>
</feature>
<dbReference type="GO" id="GO:0003700">
    <property type="term" value="F:DNA-binding transcription factor activity"/>
    <property type="evidence" value="ECO:0007669"/>
    <property type="project" value="TreeGrafter"/>
</dbReference>
<dbReference type="InterPro" id="IPR013087">
    <property type="entry name" value="Znf_C2H2_type"/>
</dbReference>
<dbReference type="FunFam" id="3.30.160.60:FF:000072">
    <property type="entry name" value="zinc finger protein 143 isoform X1"/>
    <property type="match status" value="1"/>
</dbReference>
<feature type="domain" description="C2H2-type" evidence="9">
    <location>
        <begin position="422"/>
        <end position="449"/>
    </location>
</feature>
<dbReference type="GO" id="GO:0008270">
    <property type="term" value="F:zinc ion binding"/>
    <property type="evidence" value="ECO:0007669"/>
    <property type="project" value="UniProtKB-KW"/>
</dbReference>
<evidence type="ECO:0000256" key="4">
    <source>
        <dbReference type="ARBA" id="ARBA00022771"/>
    </source>
</evidence>
<comment type="subcellular location">
    <subcellularLocation>
        <location evidence="1">Nucleus</location>
    </subcellularLocation>
</comment>
<keyword evidence="11" id="KW-1185">Reference proteome</keyword>
<feature type="domain" description="C2H2-type" evidence="9">
    <location>
        <begin position="364"/>
        <end position="392"/>
    </location>
</feature>
<dbReference type="PROSITE" id="PS00028">
    <property type="entry name" value="ZINC_FINGER_C2H2_1"/>
    <property type="match status" value="5"/>
</dbReference>
<feature type="compositionally biased region" description="Basic and acidic residues" evidence="8">
    <location>
        <begin position="58"/>
        <end position="70"/>
    </location>
</feature>
<dbReference type="PROSITE" id="PS50157">
    <property type="entry name" value="ZINC_FINGER_C2H2_2"/>
    <property type="match status" value="6"/>
</dbReference>
<dbReference type="SUPFAM" id="SSF57667">
    <property type="entry name" value="beta-beta-alpha zinc fingers"/>
    <property type="match status" value="4"/>
</dbReference>
<dbReference type="GO" id="GO:0005634">
    <property type="term" value="C:nucleus"/>
    <property type="evidence" value="ECO:0007669"/>
    <property type="project" value="UniProtKB-SubCell"/>
</dbReference>
<evidence type="ECO:0000256" key="6">
    <source>
        <dbReference type="ARBA" id="ARBA00023242"/>
    </source>
</evidence>
<evidence type="ECO:0000259" key="9">
    <source>
        <dbReference type="PROSITE" id="PS50157"/>
    </source>
</evidence>
<evidence type="ECO:0000256" key="5">
    <source>
        <dbReference type="ARBA" id="ARBA00022833"/>
    </source>
</evidence>
<evidence type="ECO:0000256" key="3">
    <source>
        <dbReference type="ARBA" id="ARBA00022737"/>
    </source>
</evidence>
<feature type="domain" description="C2H2-type" evidence="9">
    <location>
        <begin position="306"/>
        <end position="333"/>
    </location>
</feature>
<feature type="compositionally biased region" description="Polar residues" evidence="8">
    <location>
        <begin position="162"/>
        <end position="180"/>
    </location>
</feature>
<dbReference type="EMBL" id="QCYY01003456">
    <property type="protein sequence ID" value="ROT63288.1"/>
    <property type="molecule type" value="Genomic_DNA"/>
</dbReference>
<evidence type="ECO:0000256" key="8">
    <source>
        <dbReference type="SAM" id="MobiDB-lite"/>
    </source>
</evidence>
<accession>A0A423SGC2</accession>
<keyword evidence="5" id="KW-0862">Zinc</keyword>
<dbReference type="PANTHER" id="PTHR24390">
    <property type="entry name" value="ZINC FINGER PROTEIN"/>
    <property type="match status" value="1"/>
</dbReference>
<evidence type="ECO:0000256" key="1">
    <source>
        <dbReference type="ARBA" id="ARBA00004123"/>
    </source>
</evidence>
<evidence type="ECO:0000256" key="2">
    <source>
        <dbReference type="ARBA" id="ARBA00022723"/>
    </source>
</evidence>
<keyword evidence="4 7" id="KW-0863">Zinc-finger</keyword>
<feature type="compositionally biased region" description="Basic and acidic residues" evidence="8">
    <location>
        <begin position="36"/>
        <end position="48"/>
    </location>
</feature>
<dbReference type="OrthoDB" id="6351795at2759"/>
<keyword evidence="3" id="KW-0677">Repeat</keyword>
<sequence length="958" mass="106753">MEGESSDIMNEVDELLRKLDNLPDGVRLQALKRLSEKIVKNEPARENDGDTPPEEQGPQEKEKLEGKEVTAKTVNGKKTNVTDESKKPGKRKERTSSEVVILSGRRQTKKVDYRQLSEYGLDDKAPEEDSEQVESRQQDSFPVKRGRGRPRKHPPLGPRLPSLTNSGFEVTSSVISTEQGTCDEAADPVGSVASLGANGSVDSTLTDETKDDKGNVGMNMQYNALDLLESCLKESGIKAGDAEKHVRRLVEHEKKEKMLKALGFLKVEAEEEEDGEEVKEKEKVYVCDSLESINKVPRKKTIKAPHKCEICGKMYSTLSILKAHQVRHRKKEDLPFACESCDFRAASKIELFRHAYKHTSKQMYICEICGSTFSRDTCLREHIEYVHVKANKLKCAQCDFVTCRRASMRNHILTHQGTRPVIACPVCGVTFKLKSNLKSHLLSHTRAKPFTCEECGKKFIMRNRLMAHKLQVHGPRQYACPHCTKRFPTVHHLQRHVRIHTGEKPYTCCYCAFSCNTQGNLIKHIRHVHDKINFTYKDFLRESGKEKEEQKVDDVEYEKITKVGEELAQRLLPTLEEWTGQELTVDQLKEQLQKEKNSKVAALQEQQARRKRRALRKAGTGTSTSSASSKTSSYFADAQGKITLYSVPNLEENSPMEDPIDDPMVVENGLGGFGDNQCWLTHTDENGCVMLIPWDASLLGDSEEGEEEGEWTRDLQADKIIKNSTNGTGTNILTVKVPVEEMKISNIPESKGGAEVELPLGAGKSGDKCMNDIQSSNDIVQVRDLSEMVGRLDALDVKITIGSTVNSNISSQKKVGGKPLPESIQVIASNEPVDDTVPNASNFVLPEGYIVDDDGQVIQFTDNVLDPNLLLRPVGQVIGGSHEPEVTINKISSNVYSLMSQGSNAREPDLKVKCLGQVTKHLDSPVGKVDLLPAEDEDEERQSALVLIVNAEDLENTG</sequence>
<organism evidence="10 11">
    <name type="scientific">Penaeus vannamei</name>
    <name type="common">Whiteleg shrimp</name>
    <name type="synonym">Litopenaeus vannamei</name>
    <dbReference type="NCBI Taxonomy" id="6689"/>
    <lineage>
        <taxon>Eukaryota</taxon>
        <taxon>Metazoa</taxon>
        <taxon>Ecdysozoa</taxon>
        <taxon>Arthropoda</taxon>
        <taxon>Crustacea</taxon>
        <taxon>Multicrustacea</taxon>
        <taxon>Malacostraca</taxon>
        <taxon>Eumalacostraca</taxon>
        <taxon>Eucarida</taxon>
        <taxon>Decapoda</taxon>
        <taxon>Dendrobranchiata</taxon>
        <taxon>Penaeoidea</taxon>
        <taxon>Penaeidae</taxon>
        <taxon>Penaeus</taxon>
    </lineage>
</organism>
<name>A0A423SGC2_PENVA</name>
<reference evidence="10 11" key="2">
    <citation type="submission" date="2019-01" db="EMBL/GenBank/DDBJ databases">
        <title>The decoding of complex shrimp genome reveals the adaptation for benthos swimmer, frequently molting mechanism and breeding impact on genome.</title>
        <authorList>
            <person name="Sun Y."/>
            <person name="Gao Y."/>
            <person name="Yu Y."/>
        </authorList>
    </citation>
    <scope>NUCLEOTIDE SEQUENCE [LARGE SCALE GENOMIC DNA]</scope>
    <source>
        <tissue evidence="10">Muscle</tissue>
    </source>
</reference>
<dbReference type="Proteomes" id="UP000283509">
    <property type="component" value="Unassembled WGS sequence"/>
</dbReference>
<feature type="domain" description="C2H2-type" evidence="9">
    <location>
        <begin position="478"/>
        <end position="505"/>
    </location>
</feature>
<dbReference type="Gene3D" id="3.30.160.60">
    <property type="entry name" value="Classic Zinc Finger"/>
    <property type="match status" value="6"/>
</dbReference>
<dbReference type="PANTHER" id="PTHR24390:SF244">
    <property type="entry name" value="LD33778P-RELATED"/>
    <property type="match status" value="1"/>
</dbReference>
<feature type="region of interest" description="Disordered" evidence="8">
    <location>
        <begin position="594"/>
        <end position="632"/>
    </location>
</feature>
<dbReference type="FunFam" id="3.30.160.60:FF:000100">
    <property type="entry name" value="Zinc finger 45-like"/>
    <property type="match status" value="1"/>
</dbReference>
<dbReference type="AlphaFoldDB" id="A0A423SGC2"/>
<keyword evidence="2" id="KW-0479">Metal-binding</keyword>
<feature type="domain" description="C2H2-type" evidence="9">
    <location>
        <begin position="450"/>
        <end position="478"/>
    </location>
</feature>
<feature type="compositionally biased region" description="Basic residues" evidence="8">
    <location>
        <begin position="144"/>
        <end position="154"/>
    </location>
</feature>
<dbReference type="Pfam" id="PF00096">
    <property type="entry name" value="zf-C2H2"/>
    <property type="match status" value="2"/>
</dbReference>
<reference evidence="10 11" key="1">
    <citation type="submission" date="2018-04" db="EMBL/GenBank/DDBJ databases">
        <authorList>
            <person name="Zhang X."/>
            <person name="Yuan J."/>
            <person name="Li F."/>
            <person name="Xiang J."/>
        </authorList>
    </citation>
    <scope>NUCLEOTIDE SEQUENCE [LARGE SCALE GENOMIC DNA]</scope>
    <source>
        <tissue evidence="10">Muscle</tissue>
    </source>
</reference>
<evidence type="ECO:0000256" key="7">
    <source>
        <dbReference type="PROSITE-ProRule" id="PRU00042"/>
    </source>
</evidence>
<evidence type="ECO:0000313" key="10">
    <source>
        <dbReference type="EMBL" id="ROT63288.1"/>
    </source>
</evidence>
<evidence type="ECO:0000313" key="11">
    <source>
        <dbReference type="Proteomes" id="UP000283509"/>
    </source>
</evidence>
<protein>
    <recommendedName>
        <fullName evidence="9">C2H2-type domain-containing protein</fullName>
    </recommendedName>
</protein>
<gene>
    <name evidence="10" type="ORF">C7M84_018845</name>
</gene>
<dbReference type="GO" id="GO:0000978">
    <property type="term" value="F:RNA polymerase II cis-regulatory region sequence-specific DNA binding"/>
    <property type="evidence" value="ECO:0007669"/>
    <property type="project" value="TreeGrafter"/>
</dbReference>
<keyword evidence="6" id="KW-0539">Nucleus</keyword>
<comment type="caution">
    <text evidence="10">The sequence shown here is derived from an EMBL/GenBank/DDBJ whole genome shotgun (WGS) entry which is preliminary data.</text>
</comment>
<feature type="region of interest" description="Disordered" evidence="8">
    <location>
        <begin position="36"/>
        <end position="214"/>
    </location>
</feature>
<dbReference type="GO" id="GO:0006357">
    <property type="term" value="P:regulation of transcription by RNA polymerase II"/>
    <property type="evidence" value="ECO:0007669"/>
    <property type="project" value="TreeGrafter"/>
</dbReference>
<dbReference type="Pfam" id="PF13894">
    <property type="entry name" value="zf-C2H2_4"/>
    <property type="match status" value="1"/>
</dbReference>